<sequence>MSKQTKKIFNKIEFLKEKSGHSDRDIAHALGITPSGYSRIKNQQRRLTVDQLEKIASFFNVPFFYLFFTEDDLKKLSFGKTLDGRIELIKLLLEELGLDQSRIESILDYIVQSES</sequence>
<dbReference type="CDD" id="cd00093">
    <property type="entry name" value="HTH_XRE"/>
    <property type="match status" value="1"/>
</dbReference>
<keyword evidence="3" id="KW-1185">Reference proteome</keyword>
<evidence type="ECO:0000259" key="1">
    <source>
        <dbReference type="PROSITE" id="PS50943"/>
    </source>
</evidence>
<dbReference type="Pfam" id="PF01381">
    <property type="entry name" value="HTH_3"/>
    <property type="match status" value="1"/>
</dbReference>
<name>A0A3Q9HRJ8_9FIRM</name>
<dbReference type="Gene3D" id="1.10.260.40">
    <property type="entry name" value="lambda repressor-like DNA-binding domains"/>
    <property type="match status" value="1"/>
</dbReference>
<dbReference type="GO" id="GO:0003677">
    <property type="term" value="F:DNA binding"/>
    <property type="evidence" value="ECO:0007669"/>
    <property type="project" value="InterPro"/>
</dbReference>
<dbReference type="RefSeq" id="WP_127017071.1">
    <property type="nucleotide sequence ID" value="NZ_CP016379.1"/>
</dbReference>
<feature type="domain" description="HTH cro/C1-type" evidence="1">
    <location>
        <begin position="24"/>
        <end position="73"/>
    </location>
</feature>
<dbReference type="PROSITE" id="PS50943">
    <property type="entry name" value="HTH_CROC1"/>
    <property type="match status" value="1"/>
</dbReference>
<dbReference type="EMBL" id="CP016379">
    <property type="protein sequence ID" value="AZR73724.1"/>
    <property type="molecule type" value="Genomic_DNA"/>
</dbReference>
<organism evidence="2 3">
    <name type="scientific">Anoxybacter fermentans</name>
    <dbReference type="NCBI Taxonomy" id="1323375"/>
    <lineage>
        <taxon>Bacteria</taxon>
        <taxon>Bacillati</taxon>
        <taxon>Bacillota</taxon>
        <taxon>Clostridia</taxon>
        <taxon>Halanaerobiales</taxon>
        <taxon>Anoxybacter</taxon>
    </lineage>
</organism>
<evidence type="ECO:0000313" key="3">
    <source>
        <dbReference type="Proteomes" id="UP000267250"/>
    </source>
</evidence>
<dbReference type="SUPFAM" id="SSF47413">
    <property type="entry name" value="lambda repressor-like DNA-binding domains"/>
    <property type="match status" value="1"/>
</dbReference>
<dbReference type="Proteomes" id="UP000267250">
    <property type="component" value="Chromosome"/>
</dbReference>
<gene>
    <name evidence="2" type="ORF">BBF96_10210</name>
</gene>
<dbReference type="OrthoDB" id="9805856at2"/>
<dbReference type="KEGG" id="aft:BBF96_10210"/>
<dbReference type="SMART" id="SM00530">
    <property type="entry name" value="HTH_XRE"/>
    <property type="match status" value="1"/>
</dbReference>
<evidence type="ECO:0000313" key="2">
    <source>
        <dbReference type="EMBL" id="AZR73724.1"/>
    </source>
</evidence>
<dbReference type="InterPro" id="IPR001387">
    <property type="entry name" value="Cro/C1-type_HTH"/>
</dbReference>
<proteinExistence type="predicted"/>
<dbReference type="InterPro" id="IPR010982">
    <property type="entry name" value="Lambda_DNA-bd_dom_sf"/>
</dbReference>
<reference evidence="2 3" key="1">
    <citation type="submission" date="2016-07" db="EMBL/GenBank/DDBJ databases">
        <title>Genome and transcriptome analysis of iron-reducing fermentative bacteria Anoxybacter fermentans.</title>
        <authorList>
            <person name="Zeng X."/>
            <person name="Shao Z."/>
        </authorList>
    </citation>
    <scope>NUCLEOTIDE SEQUENCE [LARGE SCALE GENOMIC DNA]</scope>
    <source>
        <strain evidence="2 3">DY22613</strain>
    </source>
</reference>
<accession>A0A3Q9HRJ8</accession>
<dbReference type="AlphaFoldDB" id="A0A3Q9HRJ8"/>
<protein>
    <recommendedName>
        <fullName evidence="1">HTH cro/C1-type domain-containing protein</fullName>
    </recommendedName>
</protein>